<accession>A0AAU9MB30</accession>
<gene>
    <name evidence="2" type="ORF">LVIROSA_LOCUS12353</name>
</gene>
<keyword evidence="3" id="KW-1185">Reference proteome</keyword>
<sequence>MGFTDKEAVTNGYDEGLFTTEEALGKVDSNSGRIRDGGRYRVSPPLKELRTITTKRTNEHHHHFLRHQTPPISPSNTTS</sequence>
<organism evidence="2 3">
    <name type="scientific">Lactuca virosa</name>
    <dbReference type="NCBI Taxonomy" id="75947"/>
    <lineage>
        <taxon>Eukaryota</taxon>
        <taxon>Viridiplantae</taxon>
        <taxon>Streptophyta</taxon>
        <taxon>Embryophyta</taxon>
        <taxon>Tracheophyta</taxon>
        <taxon>Spermatophyta</taxon>
        <taxon>Magnoliopsida</taxon>
        <taxon>eudicotyledons</taxon>
        <taxon>Gunneridae</taxon>
        <taxon>Pentapetalae</taxon>
        <taxon>asterids</taxon>
        <taxon>campanulids</taxon>
        <taxon>Asterales</taxon>
        <taxon>Asteraceae</taxon>
        <taxon>Cichorioideae</taxon>
        <taxon>Cichorieae</taxon>
        <taxon>Lactucinae</taxon>
        <taxon>Lactuca</taxon>
    </lineage>
</organism>
<dbReference type="EMBL" id="CAKMRJ010002223">
    <property type="protein sequence ID" value="CAH1425198.1"/>
    <property type="molecule type" value="Genomic_DNA"/>
</dbReference>
<comment type="caution">
    <text evidence="2">The sequence shown here is derived from an EMBL/GenBank/DDBJ whole genome shotgun (WGS) entry which is preliminary data.</text>
</comment>
<proteinExistence type="predicted"/>
<dbReference type="Proteomes" id="UP001157418">
    <property type="component" value="Unassembled WGS sequence"/>
</dbReference>
<evidence type="ECO:0000256" key="1">
    <source>
        <dbReference type="SAM" id="MobiDB-lite"/>
    </source>
</evidence>
<name>A0AAU9MB30_9ASTR</name>
<evidence type="ECO:0000313" key="2">
    <source>
        <dbReference type="EMBL" id="CAH1425198.1"/>
    </source>
</evidence>
<evidence type="ECO:0000313" key="3">
    <source>
        <dbReference type="Proteomes" id="UP001157418"/>
    </source>
</evidence>
<feature type="region of interest" description="Disordered" evidence="1">
    <location>
        <begin position="57"/>
        <end position="79"/>
    </location>
</feature>
<protein>
    <submittedName>
        <fullName evidence="2">Uncharacterized protein</fullName>
    </submittedName>
</protein>
<dbReference type="AlphaFoldDB" id="A0AAU9MB30"/>
<reference evidence="2 3" key="1">
    <citation type="submission" date="2022-01" db="EMBL/GenBank/DDBJ databases">
        <authorList>
            <person name="Xiong W."/>
            <person name="Schranz E."/>
        </authorList>
    </citation>
    <scope>NUCLEOTIDE SEQUENCE [LARGE SCALE GENOMIC DNA]</scope>
</reference>